<gene>
    <name evidence="2" type="ORF">F511_26186</name>
</gene>
<dbReference type="Gene3D" id="1.20.1280.50">
    <property type="match status" value="1"/>
</dbReference>
<evidence type="ECO:0000313" key="2">
    <source>
        <dbReference type="EMBL" id="KZV16057.1"/>
    </source>
</evidence>
<evidence type="ECO:0000313" key="3">
    <source>
        <dbReference type="Proteomes" id="UP000250235"/>
    </source>
</evidence>
<dbReference type="CDD" id="cd22157">
    <property type="entry name" value="F-box_AtFBW1-like"/>
    <property type="match status" value="1"/>
</dbReference>
<evidence type="ECO:0000259" key="1">
    <source>
        <dbReference type="PROSITE" id="PS50181"/>
    </source>
</evidence>
<dbReference type="Proteomes" id="UP000250235">
    <property type="component" value="Unassembled WGS sequence"/>
</dbReference>
<dbReference type="InterPro" id="IPR050796">
    <property type="entry name" value="SCF_F-box_component"/>
</dbReference>
<dbReference type="PANTHER" id="PTHR31672:SF13">
    <property type="entry name" value="F-BOX PROTEIN CPR30-LIKE"/>
    <property type="match status" value="1"/>
</dbReference>
<dbReference type="OrthoDB" id="591557at2759"/>
<protein>
    <recommendedName>
        <fullName evidence="1">F-box domain-containing protein</fullName>
    </recommendedName>
</protein>
<dbReference type="InterPro" id="IPR017451">
    <property type="entry name" value="F-box-assoc_interact_dom"/>
</dbReference>
<dbReference type="Pfam" id="PF00646">
    <property type="entry name" value="F-box"/>
    <property type="match status" value="1"/>
</dbReference>
<dbReference type="PROSITE" id="PS50181">
    <property type="entry name" value="FBOX"/>
    <property type="match status" value="1"/>
</dbReference>
<dbReference type="SUPFAM" id="SSF81383">
    <property type="entry name" value="F-box domain"/>
    <property type="match status" value="1"/>
</dbReference>
<dbReference type="EMBL" id="KV019586">
    <property type="protein sequence ID" value="KZV16057.1"/>
    <property type="molecule type" value="Genomic_DNA"/>
</dbReference>
<accession>A0A2Z7A3K8</accession>
<feature type="domain" description="F-box" evidence="1">
    <location>
        <begin position="1"/>
        <end position="43"/>
    </location>
</feature>
<dbReference type="InterPro" id="IPR006527">
    <property type="entry name" value="F-box-assoc_dom_typ1"/>
</dbReference>
<dbReference type="AlphaFoldDB" id="A0A2Z7A3K8"/>
<name>A0A2Z7A3K8_9LAMI</name>
<dbReference type="SMART" id="SM00256">
    <property type="entry name" value="FBOX"/>
    <property type="match status" value="1"/>
</dbReference>
<keyword evidence="3" id="KW-1185">Reference proteome</keyword>
<reference evidence="2 3" key="1">
    <citation type="journal article" date="2015" name="Proc. Natl. Acad. Sci. U.S.A.">
        <title>The resurrection genome of Boea hygrometrica: A blueprint for survival of dehydration.</title>
        <authorList>
            <person name="Xiao L."/>
            <person name="Yang G."/>
            <person name="Zhang L."/>
            <person name="Yang X."/>
            <person name="Zhao S."/>
            <person name="Ji Z."/>
            <person name="Zhou Q."/>
            <person name="Hu M."/>
            <person name="Wang Y."/>
            <person name="Chen M."/>
            <person name="Xu Y."/>
            <person name="Jin H."/>
            <person name="Xiao X."/>
            <person name="Hu G."/>
            <person name="Bao F."/>
            <person name="Hu Y."/>
            <person name="Wan P."/>
            <person name="Li L."/>
            <person name="Deng X."/>
            <person name="Kuang T."/>
            <person name="Xiang C."/>
            <person name="Zhu J.K."/>
            <person name="Oliver M.J."/>
            <person name="He Y."/>
        </authorList>
    </citation>
    <scope>NUCLEOTIDE SEQUENCE [LARGE SCALE GENOMIC DNA]</scope>
    <source>
        <strain evidence="3">cv. XS01</strain>
    </source>
</reference>
<organism evidence="2 3">
    <name type="scientific">Dorcoceras hygrometricum</name>
    <dbReference type="NCBI Taxonomy" id="472368"/>
    <lineage>
        <taxon>Eukaryota</taxon>
        <taxon>Viridiplantae</taxon>
        <taxon>Streptophyta</taxon>
        <taxon>Embryophyta</taxon>
        <taxon>Tracheophyta</taxon>
        <taxon>Spermatophyta</taxon>
        <taxon>Magnoliopsida</taxon>
        <taxon>eudicotyledons</taxon>
        <taxon>Gunneridae</taxon>
        <taxon>Pentapetalae</taxon>
        <taxon>asterids</taxon>
        <taxon>lamiids</taxon>
        <taxon>Lamiales</taxon>
        <taxon>Gesneriaceae</taxon>
        <taxon>Didymocarpoideae</taxon>
        <taxon>Trichosporeae</taxon>
        <taxon>Loxocarpinae</taxon>
        <taxon>Dorcoceras</taxon>
    </lineage>
</organism>
<dbReference type="NCBIfam" id="TIGR01640">
    <property type="entry name" value="F_box_assoc_1"/>
    <property type="match status" value="1"/>
</dbReference>
<dbReference type="PANTHER" id="PTHR31672">
    <property type="entry name" value="BNACNNG10540D PROTEIN"/>
    <property type="match status" value="1"/>
</dbReference>
<sequence length="398" mass="45348">MANLPLEIVVDILCRLPVKSLKRFRAVSRWWCLQIDSQDFAKLHLRRSLVSNSNRNLILGGLALYSIDLGSLDKVHIIKPPFYYKSVDSITNSCNGLVVVMSDPPVLWNPFSRYYKVLPDNAIDRPAFEDSYCKVAYGFGYDSVNDVYKVVRVEEVRNSMTHVWMYSKARIYSTKANSWKVIENFPYPLPFLRGNWRVHLNGALHTLVEKLEHLRSGEFVKIMAFNVKTEKHFEVMMPQGIRFRGVNASLDVLGGSLCIVSASTSGVGIWAMKEYGVKESWTKLLSIKPPLIERGDFVKPLVYSGDLEKILLNFDDKDLVWYDLKKKTIENVSIDGMPFMFYAEVCVESLVGFAVPGQVKKLPTEKKKGKKCLNKRLMTFSSETIVVHSIVPFTLSPI</sequence>
<dbReference type="InterPro" id="IPR001810">
    <property type="entry name" value="F-box_dom"/>
</dbReference>
<dbReference type="InterPro" id="IPR036047">
    <property type="entry name" value="F-box-like_dom_sf"/>
</dbReference>
<proteinExistence type="predicted"/>
<dbReference type="Pfam" id="PF07734">
    <property type="entry name" value="FBA_1"/>
    <property type="match status" value="1"/>
</dbReference>